<dbReference type="EMBL" id="CAJOBA010034873">
    <property type="protein sequence ID" value="CAF3993741.1"/>
    <property type="molecule type" value="Genomic_DNA"/>
</dbReference>
<dbReference type="Proteomes" id="UP000681722">
    <property type="component" value="Unassembled WGS sequence"/>
</dbReference>
<keyword evidence="1" id="KW-0677">Repeat</keyword>
<evidence type="ECO:0008006" key="9">
    <source>
        <dbReference type="Google" id="ProtNLM"/>
    </source>
</evidence>
<dbReference type="OrthoDB" id="539213at2759"/>
<dbReference type="Proteomes" id="UP000663829">
    <property type="component" value="Unassembled WGS sequence"/>
</dbReference>
<evidence type="ECO:0000313" key="8">
    <source>
        <dbReference type="Proteomes" id="UP000663829"/>
    </source>
</evidence>
<name>A0A814KRW9_9BILA</name>
<reference evidence="4" key="1">
    <citation type="submission" date="2021-02" db="EMBL/GenBank/DDBJ databases">
        <authorList>
            <person name="Nowell W R."/>
        </authorList>
    </citation>
    <scope>NUCLEOTIDE SEQUENCE</scope>
</reference>
<dbReference type="EMBL" id="CAJOBC010004345">
    <property type="protein sequence ID" value="CAF3824370.1"/>
    <property type="molecule type" value="Genomic_DNA"/>
</dbReference>
<evidence type="ECO:0000313" key="6">
    <source>
        <dbReference type="EMBL" id="CAF3824370.1"/>
    </source>
</evidence>
<dbReference type="SUPFAM" id="SSF56399">
    <property type="entry name" value="ADP-ribosylation"/>
    <property type="match status" value="1"/>
</dbReference>
<evidence type="ECO:0000256" key="2">
    <source>
        <dbReference type="ARBA" id="ARBA00023043"/>
    </source>
</evidence>
<proteinExistence type="predicted"/>
<dbReference type="EMBL" id="CAJNOQ010004345">
    <property type="protein sequence ID" value="CAF1055248.1"/>
    <property type="molecule type" value="Genomic_DNA"/>
</dbReference>
<dbReference type="PANTHER" id="PTHR24171">
    <property type="entry name" value="ANKYRIN REPEAT DOMAIN-CONTAINING PROTEIN 39-RELATED"/>
    <property type="match status" value="1"/>
</dbReference>
<sequence>MSELYFAYRNNEIDKAKKYLEELSGADINRRESNGSTALHVACYYGNEDIVKLLLQSGASQAIRNTRFDLTVYQEARSHKIRKLFERPDDSDRFICYLSTNEWTLVDIHVAEASNKFRDYLKSIFDKSDLKDMISTISEFYIEDTRQISSRYVDVSNSLGKTIYGELLTSALIDRKHTRRLSYGAISNKNGAIIDWFLTKAVDEVDPIFIVQAYTSTTNFYQIVNKHLSLRLLDNFKWDISNAFLRPFRRLVIDVYDEEEVAGLFAAIFIHCPLLEPYSFVRQCFRGMLISEDDLKIYHVGSLIMNKTFLSASKQQAVAKLFAGEGQTSNLRQTPDQKNIQWSALCTYNIKSNRSALQIESISEVQCEEEVLIMPL</sequence>
<keyword evidence="2 3" id="KW-0040">ANK repeat</keyword>
<dbReference type="GO" id="GO:0085020">
    <property type="term" value="P:protein K6-linked ubiquitination"/>
    <property type="evidence" value="ECO:0007669"/>
    <property type="project" value="TreeGrafter"/>
</dbReference>
<dbReference type="InterPro" id="IPR036770">
    <property type="entry name" value="Ankyrin_rpt-contain_sf"/>
</dbReference>
<dbReference type="PROSITE" id="PS50088">
    <property type="entry name" value="ANK_REPEAT"/>
    <property type="match status" value="1"/>
</dbReference>
<dbReference type="Proteomes" id="UP000682733">
    <property type="component" value="Unassembled WGS sequence"/>
</dbReference>
<accession>A0A814KRW9</accession>
<dbReference type="EMBL" id="CAJNOK010013344">
    <property type="protein sequence ID" value="CAF1182423.1"/>
    <property type="molecule type" value="Genomic_DNA"/>
</dbReference>
<comment type="caution">
    <text evidence="4">The sequence shown here is derived from an EMBL/GenBank/DDBJ whole genome shotgun (WGS) entry which is preliminary data.</text>
</comment>
<evidence type="ECO:0000313" key="7">
    <source>
        <dbReference type="EMBL" id="CAF3993741.1"/>
    </source>
</evidence>
<evidence type="ECO:0000256" key="3">
    <source>
        <dbReference type="PROSITE-ProRule" id="PRU00023"/>
    </source>
</evidence>
<protein>
    <recommendedName>
        <fullName evidence="9">Ankyrin repeat protein</fullName>
    </recommendedName>
</protein>
<dbReference type="PANTHER" id="PTHR24171:SF8">
    <property type="entry name" value="BRCA1-ASSOCIATED RING DOMAIN PROTEIN 1"/>
    <property type="match status" value="1"/>
</dbReference>
<evidence type="ECO:0000313" key="4">
    <source>
        <dbReference type="EMBL" id="CAF1055248.1"/>
    </source>
</evidence>
<dbReference type="PROSITE" id="PS50297">
    <property type="entry name" value="ANK_REP_REGION"/>
    <property type="match status" value="1"/>
</dbReference>
<evidence type="ECO:0000313" key="5">
    <source>
        <dbReference type="EMBL" id="CAF1182423.1"/>
    </source>
</evidence>
<organism evidence="4 8">
    <name type="scientific">Didymodactylos carnosus</name>
    <dbReference type="NCBI Taxonomy" id="1234261"/>
    <lineage>
        <taxon>Eukaryota</taxon>
        <taxon>Metazoa</taxon>
        <taxon>Spiralia</taxon>
        <taxon>Gnathifera</taxon>
        <taxon>Rotifera</taxon>
        <taxon>Eurotatoria</taxon>
        <taxon>Bdelloidea</taxon>
        <taxon>Philodinida</taxon>
        <taxon>Philodinidae</taxon>
        <taxon>Didymodactylos</taxon>
    </lineage>
</organism>
<keyword evidence="8" id="KW-1185">Reference proteome</keyword>
<dbReference type="SUPFAM" id="SSF48403">
    <property type="entry name" value="Ankyrin repeat"/>
    <property type="match status" value="1"/>
</dbReference>
<dbReference type="Proteomes" id="UP000677228">
    <property type="component" value="Unassembled WGS sequence"/>
</dbReference>
<dbReference type="InterPro" id="IPR002110">
    <property type="entry name" value="Ankyrin_rpt"/>
</dbReference>
<dbReference type="GO" id="GO:0004842">
    <property type="term" value="F:ubiquitin-protein transferase activity"/>
    <property type="evidence" value="ECO:0007669"/>
    <property type="project" value="TreeGrafter"/>
</dbReference>
<dbReference type="SMART" id="SM00248">
    <property type="entry name" value="ANK"/>
    <property type="match status" value="1"/>
</dbReference>
<dbReference type="GO" id="GO:0070531">
    <property type="term" value="C:BRCA1-A complex"/>
    <property type="evidence" value="ECO:0007669"/>
    <property type="project" value="TreeGrafter"/>
</dbReference>
<gene>
    <name evidence="4" type="ORF">GPM918_LOCUS16496</name>
    <name evidence="5" type="ORF">OVA965_LOCUS23129</name>
    <name evidence="6" type="ORF">SRO942_LOCUS16496</name>
    <name evidence="7" type="ORF">TMI583_LOCUS23848</name>
</gene>
<feature type="repeat" description="ANK" evidence="3">
    <location>
        <begin position="34"/>
        <end position="66"/>
    </location>
</feature>
<dbReference type="AlphaFoldDB" id="A0A814KRW9"/>
<dbReference type="Gene3D" id="3.90.176.10">
    <property type="entry name" value="Toxin ADP-ribosyltransferase, Chain A, domain 1"/>
    <property type="match status" value="1"/>
</dbReference>
<dbReference type="GO" id="GO:0031436">
    <property type="term" value="C:BRCA1-BARD1 complex"/>
    <property type="evidence" value="ECO:0007669"/>
    <property type="project" value="TreeGrafter"/>
</dbReference>
<evidence type="ECO:0000256" key="1">
    <source>
        <dbReference type="ARBA" id="ARBA00022737"/>
    </source>
</evidence>
<dbReference type="Pfam" id="PF12796">
    <property type="entry name" value="Ank_2"/>
    <property type="match status" value="1"/>
</dbReference>
<dbReference type="Gene3D" id="1.25.40.20">
    <property type="entry name" value="Ankyrin repeat-containing domain"/>
    <property type="match status" value="1"/>
</dbReference>